<organism evidence="1 2">
    <name type="scientific">Pleurodeles waltl</name>
    <name type="common">Iberian ribbed newt</name>
    <dbReference type="NCBI Taxonomy" id="8319"/>
    <lineage>
        <taxon>Eukaryota</taxon>
        <taxon>Metazoa</taxon>
        <taxon>Chordata</taxon>
        <taxon>Craniata</taxon>
        <taxon>Vertebrata</taxon>
        <taxon>Euteleostomi</taxon>
        <taxon>Amphibia</taxon>
        <taxon>Batrachia</taxon>
        <taxon>Caudata</taxon>
        <taxon>Salamandroidea</taxon>
        <taxon>Salamandridae</taxon>
        <taxon>Pleurodelinae</taxon>
        <taxon>Pleurodeles</taxon>
    </lineage>
</organism>
<sequence length="138" mass="14772">MRRERLSFPRCCALRRLLRGTTASAAHGVLLSAAAATCCFPLNGRVGGTSASATTPWLTDAPELLQPTTSAAMLRSSSARASPPHVLTSQAHTNFTFWVICQFTTYMGLLVPLDCRCPGDHGPTRASVTFSHPNKIVT</sequence>
<protein>
    <recommendedName>
        <fullName evidence="3">Secreted protein</fullName>
    </recommendedName>
</protein>
<accession>A0AAV7NNG6</accession>
<evidence type="ECO:0008006" key="3">
    <source>
        <dbReference type="Google" id="ProtNLM"/>
    </source>
</evidence>
<evidence type="ECO:0000313" key="1">
    <source>
        <dbReference type="EMBL" id="KAJ1116192.1"/>
    </source>
</evidence>
<dbReference type="Proteomes" id="UP001066276">
    <property type="component" value="Chromosome 8"/>
</dbReference>
<comment type="caution">
    <text evidence="1">The sequence shown here is derived from an EMBL/GenBank/DDBJ whole genome shotgun (WGS) entry which is preliminary data.</text>
</comment>
<gene>
    <name evidence="1" type="ORF">NDU88_004410</name>
</gene>
<reference evidence="1" key="1">
    <citation type="journal article" date="2022" name="bioRxiv">
        <title>Sequencing and chromosome-scale assembly of the giantPleurodeles waltlgenome.</title>
        <authorList>
            <person name="Brown T."/>
            <person name="Elewa A."/>
            <person name="Iarovenko S."/>
            <person name="Subramanian E."/>
            <person name="Araus A.J."/>
            <person name="Petzold A."/>
            <person name="Susuki M."/>
            <person name="Suzuki K.-i.T."/>
            <person name="Hayashi T."/>
            <person name="Toyoda A."/>
            <person name="Oliveira C."/>
            <person name="Osipova E."/>
            <person name="Leigh N.D."/>
            <person name="Simon A."/>
            <person name="Yun M.H."/>
        </authorList>
    </citation>
    <scope>NUCLEOTIDE SEQUENCE</scope>
    <source>
        <strain evidence="1">20211129_DDA</strain>
        <tissue evidence="1">Liver</tissue>
    </source>
</reference>
<evidence type="ECO:0000313" key="2">
    <source>
        <dbReference type="Proteomes" id="UP001066276"/>
    </source>
</evidence>
<dbReference type="EMBL" id="JANPWB010000012">
    <property type="protein sequence ID" value="KAJ1116192.1"/>
    <property type="molecule type" value="Genomic_DNA"/>
</dbReference>
<keyword evidence="2" id="KW-1185">Reference proteome</keyword>
<name>A0AAV7NNG6_PLEWA</name>
<proteinExistence type="predicted"/>
<dbReference type="AlphaFoldDB" id="A0AAV7NNG6"/>